<dbReference type="GeneID" id="54991453"/>
<evidence type="ECO:0000313" key="2">
    <source>
        <dbReference type="Proteomes" id="UP000246267"/>
    </source>
</evidence>
<reference evidence="1 2" key="1">
    <citation type="journal article" name="Viruses">
        <title>Unlocking the Potential of 46 New Bacteriophages for Biocontrol of Dickeya Solani.</title>
        <authorList>
            <person name="Carstens A.B."/>
            <person name="Djurhuus A.M."/>
            <person name="Kot W."/>
            <person name="Jacobs-Sera D."/>
            <person name="Hatfull G.F."/>
            <person name="Hansen L.H."/>
        </authorList>
    </citation>
    <scope>NUCLEOTIDE SEQUENCE [LARGE SCALE GENOMIC DNA]</scope>
</reference>
<accession>A0A2S1GSP7</accession>
<dbReference type="EMBL" id="MH059632">
    <property type="protein sequence ID" value="AWD92376.1"/>
    <property type="molecule type" value="Genomic_DNA"/>
</dbReference>
<proteinExistence type="predicted"/>
<evidence type="ECO:0000313" key="1">
    <source>
        <dbReference type="EMBL" id="AWD92376.1"/>
    </source>
</evidence>
<protein>
    <submittedName>
        <fullName evidence="1">Uncharacterized protein</fullName>
    </submittedName>
</protein>
<dbReference type="RefSeq" id="YP_009800947.1">
    <property type="nucleotide sequence ID" value="NC_047961.1"/>
</dbReference>
<sequence>MIKFLEKLVVALYRREEAKAARRAEKAQDYARQLAERAREFAEHSNQITTEAVAHKRLEILHGVKAEKIEEFFGKF</sequence>
<keyword evidence="2" id="KW-1185">Reference proteome</keyword>
<dbReference type="KEGG" id="vg:54991453"/>
<name>A0A2S1GSP7_9CAUD</name>
<organism evidence="1 2">
    <name type="scientific">Dickeya phage Dagda</name>
    <dbReference type="NCBI Taxonomy" id="2163630"/>
    <lineage>
        <taxon>Viruses</taxon>
        <taxon>Duplodnaviria</taxon>
        <taxon>Heunggongvirae</taxon>
        <taxon>Uroviricota</taxon>
        <taxon>Caudoviricetes</taxon>
        <taxon>Autographivirales</taxon>
        <taxon>Autotranscriptaviridae</taxon>
        <taxon>Studiervirinae</taxon>
        <taxon>Aarhusvirus</taxon>
        <taxon>Aarhusvirus dagda</taxon>
    </lineage>
</organism>
<dbReference type="Proteomes" id="UP000246267">
    <property type="component" value="Segment"/>
</dbReference>